<name>A0A2S8FA93_9BACT</name>
<dbReference type="AlphaFoldDB" id="A0A2S8FA93"/>
<organism evidence="1 2">
    <name type="scientific">Blastopirellula marina</name>
    <dbReference type="NCBI Taxonomy" id="124"/>
    <lineage>
        <taxon>Bacteria</taxon>
        <taxon>Pseudomonadati</taxon>
        <taxon>Planctomycetota</taxon>
        <taxon>Planctomycetia</taxon>
        <taxon>Pirellulales</taxon>
        <taxon>Pirellulaceae</taxon>
        <taxon>Blastopirellula</taxon>
    </lineage>
</organism>
<dbReference type="EMBL" id="PUIB01000023">
    <property type="protein sequence ID" value="PQO29040.1"/>
    <property type="molecule type" value="Genomic_DNA"/>
</dbReference>
<dbReference type="Proteomes" id="UP000239388">
    <property type="component" value="Unassembled WGS sequence"/>
</dbReference>
<dbReference type="RefSeq" id="WP_105357737.1">
    <property type="nucleotide sequence ID" value="NZ_PUIB01000023.1"/>
</dbReference>
<sequence length="173" mass="19730">MSKQVRFFVTKDDIAALMSVADQLGCRVIARVIPTESTPWVESPTKVTHDSEAAFFYLLPSEFAVVEAFYQELEFEPGRSKLIARTSPVIEVSPGSVAGSKPIEGRIYLQQDDSHPRYSTTLRYFDRLRNWIRKNWTKTDDGKFFLGEETTRLCRSGNFQLLYGGKTLQPIPE</sequence>
<comment type="caution">
    <text evidence="1">The sequence shown here is derived from an EMBL/GenBank/DDBJ whole genome shotgun (WGS) entry which is preliminary data.</text>
</comment>
<gene>
    <name evidence="1" type="ORF">C5Y98_22815</name>
</gene>
<evidence type="ECO:0000313" key="1">
    <source>
        <dbReference type="EMBL" id="PQO29040.1"/>
    </source>
</evidence>
<proteinExistence type="predicted"/>
<evidence type="ECO:0000313" key="2">
    <source>
        <dbReference type="Proteomes" id="UP000239388"/>
    </source>
</evidence>
<accession>A0A2S8FA93</accession>
<reference evidence="1 2" key="1">
    <citation type="submission" date="2018-02" db="EMBL/GenBank/DDBJ databases">
        <title>Comparative genomes isolates from brazilian mangrove.</title>
        <authorList>
            <person name="Araujo J.E."/>
            <person name="Taketani R.G."/>
            <person name="Silva M.C.P."/>
            <person name="Loureco M.V."/>
            <person name="Andreote F.D."/>
        </authorList>
    </citation>
    <scope>NUCLEOTIDE SEQUENCE [LARGE SCALE GENOMIC DNA]</scope>
    <source>
        <strain evidence="1 2">NAP PRIS-MGV</strain>
    </source>
</reference>
<protein>
    <submittedName>
        <fullName evidence="1">Uncharacterized protein</fullName>
    </submittedName>
</protein>